<reference evidence="3 4" key="1">
    <citation type="journal article" date="2009" name="Appl. Environ. Microbiol.">
        <title>Community genomic and proteomic analyses of chemoautotrophic iron-oxidizing "Leptospirillum rubarum" (Group II) and "Leptospirillum ferrodiazotrophum" (Group III) bacteria in acid mine drainage biofilms.</title>
        <authorList>
            <person name="Goltsman D.S."/>
            <person name="Denef V.J."/>
            <person name="Singer S.W."/>
            <person name="VerBerkmoes N.C."/>
            <person name="Lefsrud M."/>
            <person name="Mueller R.S."/>
            <person name="Dick G.J."/>
            <person name="Sun C.L."/>
            <person name="Wheeler K.E."/>
            <person name="Zemla A."/>
            <person name="Baker B.J."/>
            <person name="Hauser L."/>
            <person name="Land M."/>
            <person name="Shah M.B."/>
            <person name="Thelen M.P."/>
            <person name="Hettich R.L."/>
            <person name="Banfield J.F."/>
        </authorList>
    </citation>
    <scope>NUCLEOTIDE SEQUENCE [LARGE SCALE GENOMIC DNA]</scope>
</reference>
<dbReference type="Proteomes" id="UP000009374">
    <property type="component" value="Unassembled WGS sequence"/>
</dbReference>
<feature type="domain" description="Spore protein YkvP/CgeB glycosyl transferase-like" evidence="1">
    <location>
        <begin position="368"/>
        <end position="519"/>
    </location>
</feature>
<dbReference type="AlphaFoldDB" id="C6HWI4"/>
<protein>
    <submittedName>
        <fullName evidence="3">Uncharacterized protein</fullName>
    </submittedName>
</protein>
<dbReference type="InterPro" id="IPR055259">
    <property type="entry name" value="YkvP/CgeB_Glyco_trans-like"/>
</dbReference>
<dbReference type="Pfam" id="PF20157">
    <property type="entry name" value="Maf_flag10_N"/>
    <property type="match status" value="1"/>
</dbReference>
<proteinExistence type="predicted"/>
<evidence type="ECO:0000313" key="3">
    <source>
        <dbReference type="EMBL" id="EES52960.1"/>
    </source>
</evidence>
<sequence>MWQFDENVFRNNLDAFGQGALREVLVRPDRSRERWEIVASKEGSPTLLWDGASLHSRYDPVAEGGRWAEEIVGKLPEDARGILVLGLGLGYHVEALLARTTLPVVVFEPSPDILRASFRLLPWYRRSGQLRFFTDPGNLRGQVEGCFLASHAPSQKVRPDAYRSVKNLAVALAGASDYSLRVLVVSPVSGGSYPIAHGVVRALSGMGHRVSLFDAGDFADSLRAIGSQSRIDMHRAQLRGLFQNFMAEMILARVYQEKPDLIVGLAQSPLSTELLERLRGMNIPVAYWFVEDFRIATYWERVAPLVTSFAVIQKGEWLPRLEARGLTNVLYLPTAADRTIFRPEPTEGEDPVRFSAPLAFMGAGYYNRQHFLRHLADLGLGIWGADWESTDPLGPYLRSPGRRIDPGEAAQIYRNSMVNLNLHSSVYHRGVNPDGDFVNPRTFEIAACGGFQLVDRRSHLPELLVPEEEVAVFEDEESCRKLVRHYQSNPAERAAIAQAGLRRTLRDHTLERRMEMWLDHLYAQGFRPKGAEFPGRQSVPELVAEAEGDPELSAFFDRFRCFGSVDLDDLERGIRPQESPLSETEAAVLLLREFAREVEA</sequence>
<accession>C6HWI4</accession>
<evidence type="ECO:0000259" key="2">
    <source>
        <dbReference type="Pfam" id="PF20157"/>
    </source>
</evidence>
<dbReference type="SUPFAM" id="SSF53756">
    <property type="entry name" value="UDP-Glycosyltransferase/glycogen phosphorylase"/>
    <property type="match status" value="1"/>
</dbReference>
<feature type="domain" description="Glycosyltransferase Maf N-terminal" evidence="2">
    <location>
        <begin position="67"/>
        <end position="123"/>
    </location>
</feature>
<evidence type="ECO:0000313" key="4">
    <source>
        <dbReference type="Proteomes" id="UP000009374"/>
    </source>
</evidence>
<organism evidence="3 4">
    <name type="scientific">Leptospirillum ferrodiazotrophum</name>
    <dbReference type="NCBI Taxonomy" id="412449"/>
    <lineage>
        <taxon>Bacteria</taxon>
        <taxon>Pseudomonadati</taxon>
        <taxon>Nitrospirota</taxon>
        <taxon>Nitrospiria</taxon>
        <taxon>Nitrospirales</taxon>
        <taxon>Nitrospiraceae</taxon>
        <taxon>Leptospirillum</taxon>
    </lineage>
</organism>
<gene>
    <name evidence="3" type="ORF">UBAL3_80630018</name>
</gene>
<dbReference type="Pfam" id="PF13524">
    <property type="entry name" value="Glyco_trans_1_2"/>
    <property type="match status" value="1"/>
</dbReference>
<evidence type="ECO:0000259" key="1">
    <source>
        <dbReference type="Pfam" id="PF13524"/>
    </source>
</evidence>
<dbReference type="EMBL" id="GG693870">
    <property type="protein sequence ID" value="EES52960.1"/>
    <property type="molecule type" value="Genomic_DNA"/>
</dbReference>
<name>C6HWI4_9BACT</name>
<keyword evidence="4" id="KW-1185">Reference proteome</keyword>
<dbReference type="InterPro" id="IPR045376">
    <property type="entry name" value="Maf_N"/>
</dbReference>